<feature type="transmembrane region" description="Helical" evidence="20">
    <location>
        <begin position="322"/>
        <end position="343"/>
    </location>
</feature>
<dbReference type="InterPro" id="IPR036259">
    <property type="entry name" value="MFS_trans_sf"/>
</dbReference>
<comment type="catalytic activity">
    <reaction evidence="3">
        <text>L-histidyl-glycine(out) = L-histidyl-glycine(in)</text>
        <dbReference type="Rhea" id="RHEA:79395"/>
        <dbReference type="ChEBI" id="CHEBI:229957"/>
    </reaction>
</comment>
<comment type="subcellular location">
    <subcellularLocation>
        <location evidence="1">Membrane</location>
        <topology evidence="1">Multi-pass membrane protein</topology>
    </subcellularLocation>
</comment>
<evidence type="ECO:0000256" key="3">
    <source>
        <dbReference type="ARBA" id="ARBA00044878"/>
    </source>
</evidence>
<evidence type="ECO:0000256" key="4">
    <source>
        <dbReference type="ARBA" id="ARBA00044881"/>
    </source>
</evidence>
<evidence type="ECO:0000256" key="2">
    <source>
        <dbReference type="ARBA" id="ARBA00044876"/>
    </source>
</evidence>
<comment type="catalytic activity">
    <reaction evidence="8">
        <text>L-aspartyl-L-lysine(out) = L-aspartyl-L-lysine(in)</text>
        <dbReference type="Rhea" id="RHEA:79411"/>
        <dbReference type="ChEBI" id="CHEBI:229953"/>
    </reaction>
</comment>
<comment type="catalytic activity">
    <reaction evidence="7">
        <text>L-alpha-aminoacyl-L-lysine(out) = L-alpha-aminoacyl-L-lysine(in)</text>
        <dbReference type="Rhea" id="RHEA:79383"/>
        <dbReference type="ChEBI" id="CHEBI:229966"/>
    </reaction>
</comment>
<comment type="catalytic activity">
    <reaction evidence="11">
        <text>L-arginyl-glycine(out) = L-arginyl-glycine(in)</text>
        <dbReference type="Rhea" id="RHEA:79391"/>
        <dbReference type="ChEBI" id="CHEBI:229955"/>
    </reaction>
</comment>
<evidence type="ECO:0000256" key="20">
    <source>
        <dbReference type="SAM" id="Phobius"/>
    </source>
</evidence>
<feature type="transmembrane region" description="Helical" evidence="20">
    <location>
        <begin position="387"/>
        <end position="406"/>
    </location>
</feature>
<proteinExistence type="predicted"/>
<evidence type="ECO:0000256" key="17">
    <source>
        <dbReference type="ARBA" id="ARBA00045709"/>
    </source>
</evidence>
<feature type="transmembrane region" description="Helical" evidence="20">
    <location>
        <begin position="160"/>
        <end position="183"/>
    </location>
</feature>
<feature type="compositionally biased region" description="Basic and acidic residues" evidence="19">
    <location>
        <begin position="1"/>
        <end position="11"/>
    </location>
</feature>
<dbReference type="Gene3D" id="1.20.1250.20">
    <property type="entry name" value="MFS general substrate transporter like domains"/>
    <property type="match status" value="2"/>
</dbReference>
<evidence type="ECO:0000256" key="18">
    <source>
        <dbReference type="ARBA" id="ARBA00046376"/>
    </source>
</evidence>
<evidence type="ECO:0000256" key="14">
    <source>
        <dbReference type="ARBA" id="ARBA00044924"/>
    </source>
</evidence>
<evidence type="ECO:0000256" key="19">
    <source>
        <dbReference type="SAM" id="MobiDB-lite"/>
    </source>
</evidence>
<feature type="region of interest" description="Disordered" evidence="19">
    <location>
        <begin position="1"/>
        <end position="25"/>
    </location>
</feature>
<comment type="catalytic activity">
    <reaction evidence="9">
        <text>L-arginyl-L-alpha-amino acid(out) = L-arginyl-L-alpha-amino acid(in)</text>
        <dbReference type="Rhea" id="RHEA:79371"/>
        <dbReference type="ChEBI" id="CHEBI:84315"/>
    </reaction>
</comment>
<reference evidence="21" key="1">
    <citation type="journal article" date="2014" name="Genome Announc.">
        <title>De novo whole-genome sequence and genome annotation of Lichtheimia ramosa.</title>
        <authorList>
            <person name="Linde J."/>
            <person name="Schwartze V."/>
            <person name="Binder U."/>
            <person name="Lass-Florl C."/>
            <person name="Voigt K."/>
            <person name="Horn F."/>
        </authorList>
    </citation>
    <scope>NUCLEOTIDE SEQUENCE</scope>
    <source>
        <strain evidence="21">JMRC FSU:6197</strain>
    </source>
</reference>
<evidence type="ECO:0000256" key="1">
    <source>
        <dbReference type="ARBA" id="ARBA00004141"/>
    </source>
</evidence>
<comment type="subunit">
    <text evidence="18">Homodimer. Interacts with lysosomal protein GLMP (via lumenal domain); the interaction starts while both proteins are still in the endoplasmic reticulum and is required for stabilization of MFSD1 in lysosomes but has no direct effect on its targeting to lysosomes or transporter activity.</text>
</comment>
<keyword evidence="20" id="KW-0812">Transmembrane</keyword>
<dbReference type="EMBL" id="LK023346">
    <property type="protein sequence ID" value="CDS11224.1"/>
    <property type="molecule type" value="Genomic_DNA"/>
</dbReference>
<feature type="transmembrane region" description="Helical" evidence="20">
    <location>
        <begin position="269"/>
        <end position="287"/>
    </location>
</feature>
<feature type="transmembrane region" description="Helical" evidence="20">
    <location>
        <begin position="456"/>
        <end position="477"/>
    </location>
</feature>
<accession>A0A077WVD2</accession>
<dbReference type="PANTHER" id="PTHR23512">
    <property type="entry name" value="MAJOR FACILITATOR SUPERFAMILY DOMAIN-CONTAINING PROTEIN 1"/>
    <property type="match status" value="1"/>
</dbReference>
<comment type="catalytic activity">
    <reaction evidence="5">
        <text>L-alpha-aminoacyl-L-histidine(out) = L-alpha-aminoacyl-L-histidine(in)</text>
        <dbReference type="Rhea" id="RHEA:79375"/>
        <dbReference type="ChEBI" id="CHEBI:229967"/>
    </reaction>
</comment>
<comment type="catalytic activity">
    <reaction evidence="13">
        <text>L-alanyl-L-lysine(out) = L-alanyl-L-lysine(in)</text>
        <dbReference type="Rhea" id="RHEA:79415"/>
        <dbReference type="ChEBI" id="CHEBI:192470"/>
    </reaction>
</comment>
<comment type="catalytic activity">
    <reaction evidence="4">
        <text>L-alpha-aminoacyl-L-arginine(out) = L-alpha-aminoacyl-L-arginine(in)</text>
        <dbReference type="Rhea" id="RHEA:79367"/>
        <dbReference type="ChEBI" id="CHEBI:229968"/>
    </reaction>
</comment>
<feature type="transmembrane region" description="Helical" evidence="20">
    <location>
        <begin position="355"/>
        <end position="375"/>
    </location>
</feature>
<evidence type="ECO:0000313" key="21">
    <source>
        <dbReference type="EMBL" id="CDS11224.1"/>
    </source>
</evidence>
<dbReference type="PANTHER" id="PTHR23512:SF12">
    <property type="entry name" value="TRANSPORTER, PUTATIVE (AFU_ORTHOLOGUE AFUA_4G00260)-RELATED"/>
    <property type="match status" value="1"/>
</dbReference>
<evidence type="ECO:0000256" key="9">
    <source>
        <dbReference type="ARBA" id="ARBA00044899"/>
    </source>
</evidence>
<name>A0A077WVD2_9FUNG</name>
<dbReference type="InterPro" id="IPR011701">
    <property type="entry name" value="MFS"/>
</dbReference>
<comment type="catalytic activity">
    <reaction evidence="2">
        <text>L-lysyl-L-alanine(out) = L-lysyl-L-alanine(in)</text>
        <dbReference type="Rhea" id="RHEA:79399"/>
        <dbReference type="ChEBI" id="CHEBI:229954"/>
    </reaction>
</comment>
<sequence length="483" mass="51859">MGYEESKHPTIDRVTTTTSTDDVKHNDVAPGDTALANAALRYKIIALVTALMLPVGSHFSGTALGAMKSELKNHLNIDNTRYGVVSASVSIVNTIFPIAGGIFIDKFGSVWGTLGLLTALAGRFTSFPLMVAGRVIFGIGSGLIVTMQESLLSKWFRTQSLSIAIGIQLSVSQLASFLGTLAANPLAARTGNWVWPFWLSLILCGFSMIMNIVYALMVRHLSGSKVITATKPRRSFQFRSILKFLGCFGLLLRLNSFMQLCGPLFKPSASASVVVPIVATPILGVIMDLFGFRICILLLSSIFLILSSALLGWTYVDAVVGMVFYSISLAFGPIAMITSIGMVLPSDYIGTGLGLYKASNNIGTCILDIIVGVIQDGTANQGYTGVMLLYIVLAAIGFVLITSLLVSQRISLNNLLETRRNKRLSMMKEKHEQEMELISNGKDACSGSSIKPISCVFAILLGCALIVAWVLFFVYAASGKTSS</sequence>
<evidence type="ECO:0000256" key="5">
    <source>
        <dbReference type="ARBA" id="ARBA00044884"/>
    </source>
</evidence>
<comment type="catalytic activity">
    <reaction evidence="14">
        <text>L-lysyl-glycine(out) = L-lysyl-glycine(in)</text>
        <dbReference type="Rhea" id="RHEA:79407"/>
        <dbReference type="ChEBI" id="CHEBI:191202"/>
    </reaction>
</comment>
<comment type="catalytic activity">
    <reaction evidence="12">
        <text>L-histidyl-L-alpha-amino acid(out) = L-histidyl-L-alpha-amino acid(in)</text>
        <dbReference type="Rhea" id="RHEA:79379"/>
        <dbReference type="ChEBI" id="CHEBI:229964"/>
    </reaction>
</comment>
<feature type="transmembrane region" description="Helical" evidence="20">
    <location>
        <begin position="238"/>
        <end position="257"/>
    </location>
</feature>
<evidence type="ECO:0000256" key="12">
    <source>
        <dbReference type="ARBA" id="ARBA00044912"/>
    </source>
</evidence>
<dbReference type="GO" id="GO:0016020">
    <property type="term" value="C:membrane"/>
    <property type="evidence" value="ECO:0007669"/>
    <property type="project" value="UniProtKB-SubCell"/>
</dbReference>
<organism evidence="21">
    <name type="scientific">Lichtheimia ramosa</name>
    <dbReference type="NCBI Taxonomy" id="688394"/>
    <lineage>
        <taxon>Eukaryota</taxon>
        <taxon>Fungi</taxon>
        <taxon>Fungi incertae sedis</taxon>
        <taxon>Mucoromycota</taxon>
        <taxon>Mucoromycotina</taxon>
        <taxon>Mucoromycetes</taxon>
        <taxon>Mucorales</taxon>
        <taxon>Lichtheimiaceae</taxon>
        <taxon>Lichtheimia</taxon>
    </lineage>
</organism>
<comment type="function">
    <text evidence="17">Lysosomal dipeptide uniporter that selectively exports lysine, arginine or histidine-containing dipeptides with a net positive charge from the lysosome lumen into the cytosol. Could play a role in a specific type of protein O-glycosylation indirectly regulating macrophages migration and tissue invasion. Also essential for liver homeostasis.</text>
</comment>
<keyword evidence="20" id="KW-1133">Transmembrane helix</keyword>
<evidence type="ECO:0000256" key="11">
    <source>
        <dbReference type="ARBA" id="ARBA00044903"/>
    </source>
</evidence>
<comment type="catalytic activity">
    <reaction evidence="10">
        <text>L-lysyl-L-lysine(out) = L-lysyl-L-lysine(in)</text>
        <dbReference type="Rhea" id="RHEA:79403"/>
        <dbReference type="ChEBI" id="CHEBI:229956"/>
    </reaction>
</comment>
<dbReference type="SUPFAM" id="SSF103473">
    <property type="entry name" value="MFS general substrate transporter"/>
    <property type="match status" value="1"/>
</dbReference>
<feature type="transmembrane region" description="Helical" evidence="20">
    <location>
        <begin position="294"/>
        <end position="316"/>
    </location>
</feature>
<keyword evidence="20" id="KW-0472">Membrane</keyword>
<evidence type="ECO:0000256" key="7">
    <source>
        <dbReference type="ARBA" id="ARBA00044893"/>
    </source>
</evidence>
<feature type="transmembrane region" description="Helical" evidence="20">
    <location>
        <begin position="124"/>
        <end position="148"/>
    </location>
</feature>
<protein>
    <recommendedName>
        <fullName evidence="15">Lysosomal dipeptide transporter MFSD1</fullName>
    </recommendedName>
    <alternativeName>
        <fullName evidence="16">Major facilitator superfamily domain-containing protein 1</fullName>
    </alternativeName>
</protein>
<evidence type="ECO:0000256" key="13">
    <source>
        <dbReference type="ARBA" id="ARBA00044919"/>
    </source>
</evidence>
<comment type="catalytic activity">
    <reaction evidence="6">
        <text>L-lysyl-L-alpha-amino acid(out) = L-lysyl-L-alpha-amino acid(in)</text>
        <dbReference type="Rhea" id="RHEA:79387"/>
        <dbReference type="ChEBI" id="CHEBI:229965"/>
    </reaction>
</comment>
<feature type="transmembrane region" description="Helical" evidence="20">
    <location>
        <begin position="82"/>
        <end position="104"/>
    </location>
</feature>
<evidence type="ECO:0000256" key="6">
    <source>
        <dbReference type="ARBA" id="ARBA00044891"/>
    </source>
</evidence>
<gene>
    <name evidence="21" type="ORF">LRAMOSA03487</name>
</gene>
<dbReference type="GO" id="GO:0022857">
    <property type="term" value="F:transmembrane transporter activity"/>
    <property type="evidence" value="ECO:0007669"/>
    <property type="project" value="InterPro"/>
</dbReference>
<dbReference type="AlphaFoldDB" id="A0A077WVD2"/>
<feature type="transmembrane region" description="Helical" evidence="20">
    <location>
        <begin position="195"/>
        <end position="217"/>
    </location>
</feature>
<evidence type="ECO:0000256" key="15">
    <source>
        <dbReference type="ARBA" id="ARBA00044985"/>
    </source>
</evidence>
<evidence type="ECO:0000256" key="10">
    <source>
        <dbReference type="ARBA" id="ARBA00044900"/>
    </source>
</evidence>
<dbReference type="Pfam" id="PF07690">
    <property type="entry name" value="MFS_1"/>
    <property type="match status" value="2"/>
</dbReference>
<feature type="transmembrane region" description="Helical" evidence="20">
    <location>
        <begin position="40"/>
        <end position="61"/>
    </location>
</feature>
<evidence type="ECO:0000256" key="16">
    <source>
        <dbReference type="ARBA" id="ARBA00045018"/>
    </source>
</evidence>
<dbReference type="OrthoDB" id="424834at2759"/>
<dbReference type="InterPro" id="IPR052187">
    <property type="entry name" value="MFSD1"/>
</dbReference>
<evidence type="ECO:0000256" key="8">
    <source>
        <dbReference type="ARBA" id="ARBA00044898"/>
    </source>
</evidence>